<comment type="caution">
    <text evidence="1">The sequence shown here is derived from an EMBL/GenBank/DDBJ whole genome shotgun (WGS) entry which is preliminary data.</text>
</comment>
<evidence type="ECO:0000313" key="1">
    <source>
        <dbReference type="EMBL" id="TXK06172.1"/>
    </source>
</evidence>
<protein>
    <submittedName>
        <fullName evidence="1">AroM family protein</fullName>
    </submittedName>
</protein>
<sequence length="223" mass="23046">MVSTLALITIGQAPRVDIWPDIAPLLDAHTVIEHGALDELSAEEIARLAPNGNEERVVSRLRDGSSATMSEHALAPLVQSAIDRAVASGAQAVLIMCTGNVPSVTAPVPLYTAEKLARAGMAGLADARRLGVVVPEPEQRQVIQQRWAAAFGIDASIAAANPYAGEAEALAAAAQQLAADGAEIVFLDCVGYTQAMADEVSRIAGVPVLTARSLAVRLLAAVA</sequence>
<keyword evidence="2" id="KW-1185">Reference proteome</keyword>
<organism evidence="1 2">
    <name type="scientific">Microbacterium mitrae</name>
    <dbReference type="NCBI Taxonomy" id="664640"/>
    <lineage>
        <taxon>Bacteria</taxon>
        <taxon>Bacillati</taxon>
        <taxon>Actinomycetota</taxon>
        <taxon>Actinomycetes</taxon>
        <taxon>Micrococcales</taxon>
        <taxon>Microbacteriaceae</taxon>
        <taxon>Microbacterium</taxon>
    </lineage>
</organism>
<dbReference type="AlphaFoldDB" id="A0A5C8HSC0"/>
<dbReference type="InterPro" id="IPR053714">
    <property type="entry name" value="Iso_Racemase_Enz_sf"/>
</dbReference>
<dbReference type="InterPro" id="IPR010843">
    <property type="entry name" value="Uncharacterised_AroM"/>
</dbReference>
<dbReference type="EMBL" id="VRSW01000001">
    <property type="protein sequence ID" value="TXK06172.1"/>
    <property type="molecule type" value="Genomic_DNA"/>
</dbReference>
<gene>
    <name evidence="1" type="ORF">FVP60_04225</name>
</gene>
<evidence type="ECO:0000313" key="2">
    <source>
        <dbReference type="Proteomes" id="UP000321196"/>
    </source>
</evidence>
<name>A0A5C8HSC0_9MICO</name>
<dbReference type="OrthoDB" id="9798683at2"/>
<dbReference type="Pfam" id="PF07302">
    <property type="entry name" value="AroM"/>
    <property type="match status" value="1"/>
</dbReference>
<proteinExistence type="predicted"/>
<dbReference type="Gene3D" id="3.40.50.12500">
    <property type="match status" value="1"/>
</dbReference>
<dbReference type="Proteomes" id="UP000321196">
    <property type="component" value="Unassembled WGS sequence"/>
</dbReference>
<accession>A0A5C8HSC0</accession>
<reference evidence="1 2" key="1">
    <citation type="submission" date="2019-08" db="EMBL/GenBank/DDBJ databases">
        <authorList>
            <person name="Dong K."/>
        </authorList>
    </citation>
    <scope>NUCLEOTIDE SEQUENCE [LARGE SCALE GENOMIC DNA]</scope>
    <source>
        <strain evidence="1 2">M4-8</strain>
    </source>
</reference>